<feature type="transmembrane region" description="Helical" evidence="1">
    <location>
        <begin position="71"/>
        <end position="98"/>
    </location>
</feature>
<gene>
    <name evidence="2" type="ordered locus">Pmen_0815</name>
</gene>
<accession>A4XQG7</accession>
<evidence type="ECO:0008006" key="3">
    <source>
        <dbReference type="Google" id="ProtNLM"/>
    </source>
</evidence>
<dbReference type="HOGENOM" id="CLU_2131337_0_0_6"/>
<organism evidence="2">
    <name type="scientific">Ectopseudomonas mendocina (strain ymp)</name>
    <name type="common">Pseudomonas mendocina</name>
    <dbReference type="NCBI Taxonomy" id="399739"/>
    <lineage>
        <taxon>Bacteria</taxon>
        <taxon>Pseudomonadati</taxon>
        <taxon>Pseudomonadota</taxon>
        <taxon>Gammaproteobacteria</taxon>
        <taxon>Pseudomonadales</taxon>
        <taxon>Pseudomonadaceae</taxon>
        <taxon>Ectopseudomonas</taxon>
    </lineage>
</organism>
<protein>
    <recommendedName>
        <fullName evidence="3">Transmembrane protein</fullName>
    </recommendedName>
</protein>
<dbReference type="STRING" id="399739.Pmen_0815"/>
<dbReference type="KEGG" id="pmy:Pmen_0815"/>
<keyword evidence="1" id="KW-1133">Transmembrane helix</keyword>
<dbReference type="EMBL" id="CP000680">
    <property type="protein sequence ID" value="ABP83583.1"/>
    <property type="molecule type" value="Genomic_DNA"/>
</dbReference>
<keyword evidence="1" id="KW-0472">Membrane</keyword>
<proteinExistence type="predicted"/>
<dbReference type="PATRIC" id="fig|399739.8.peg.826"/>
<evidence type="ECO:0000313" key="2">
    <source>
        <dbReference type="EMBL" id="ABP83583.1"/>
    </source>
</evidence>
<feature type="transmembrane region" description="Helical" evidence="1">
    <location>
        <begin position="40"/>
        <end position="64"/>
    </location>
</feature>
<name>A4XQG7_ECTM1</name>
<keyword evidence="1" id="KW-0812">Transmembrane</keyword>
<evidence type="ECO:0000256" key="1">
    <source>
        <dbReference type="SAM" id="Phobius"/>
    </source>
</evidence>
<sequence length="113" mass="12155">MYKLGNFLIGFLAAVIGLLSLVALAMTGVVMALISLPAQWAGLLSMLPFLLMGICALGIWALCAGNHAGKLAFAFIMLMFWYVGTLLAALILFCLFFGEQQQPSKLREAGLLE</sequence>
<reference evidence="2" key="1">
    <citation type="submission" date="2007-04" db="EMBL/GenBank/DDBJ databases">
        <title>Complete sequence of Pseudomonas mendocina ymp.</title>
        <authorList>
            <consortium name="US DOE Joint Genome Institute"/>
            <person name="Copeland A."/>
            <person name="Lucas S."/>
            <person name="Lapidus A."/>
            <person name="Barry K."/>
            <person name="Glavina del Rio T."/>
            <person name="Dalin E."/>
            <person name="Tice H."/>
            <person name="Pitluck S."/>
            <person name="Kiss H."/>
            <person name="Brettin T."/>
            <person name="Detter J.C."/>
            <person name="Bruce D."/>
            <person name="Han C."/>
            <person name="Schmutz J."/>
            <person name="Larimer F."/>
            <person name="Land M."/>
            <person name="Hauser L."/>
            <person name="Kyrpides N."/>
            <person name="Mikhailova N."/>
            <person name="Hersman L."/>
            <person name="Dubois J."/>
            <person name="Maurice P."/>
            <person name="Richardson P."/>
        </authorList>
    </citation>
    <scope>NUCLEOTIDE SEQUENCE [LARGE SCALE GENOMIC DNA]</scope>
    <source>
        <strain evidence="2">Ymp</strain>
    </source>
</reference>
<feature type="transmembrane region" description="Helical" evidence="1">
    <location>
        <begin position="7"/>
        <end position="34"/>
    </location>
</feature>
<dbReference type="AlphaFoldDB" id="A4XQG7"/>